<keyword evidence="9" id="KW-1185">Reference proteome</keyword>
<dbReference type="InterPro" id="IPR036005">
    <property type="entry name" value="Creatinase/aminopeptidase-like"/>
</dbReference>
<evidence type="ECO:0000259" key="7">
    <source>
        <dbReference type="Pfam" id="PF16188"/>
    </source>
</evidence>
<dbReference type="InterPro" id="IPR050422">
    <property type="entry name" value="X-Pro_aminopeptidase_P"/>
</dbReference>
<dbReference type="EMBL" id="FNHS01000014">
    <property type="protein sequence ID" value="SDO07576.1"/>
    <property type="molecule type" value="Genomic_DNA"/>
</dbReference>
<dbReference type="InterPro" id="IPR032416">
    <property type="entry name" value="Peptidase_M24_C"/>
</dbReference>
<evidence type="ECO:0000256" key="1">
    <source>
        <dbReference type="ARBA" id="ARBA00008766"/>
    </source>
</evidence>
<dbReference type="GO" id="GO:0046872">
    <property type="term" value="F:metal ion binding"/>
    <property type="evidence" value="ECO:0007669"/>
    <property type="project" value="UniProtKB-KW"/>
</dbReference>
<evidence type="ECO:0000256" key="3">
    <source>
        <dbReference type="ARBA" id="ARBA00022801"/>
    </source>
</evidence>
<dbReference type="Gene3D" id="3.90.230.10">
    <property type="entry name" value="Creatinase/methionine aminopeptidase superfamily"/>
    <property type="match status" value="1"/>
</dbReference>
<keyword evidence="8" id="KW-0645">Protease</keyword>
<dbReference type="Pfam" id="PF01321">
    <property type="entry name" value="Creatinase_N"/>
    <property type="match status" value="1"/>
</dbReference>
<dbReference type="SUPFAM" id="SSF53092">
    <property type="entry name" value="Creatinase/prolidase N-terminal domain"/>
    <property type="match status" value="2"/>
</dbReference>
<evidence type="ECO:0000313" key="9">
    <source>
        <dbReference type="Proteomes" id="UP000198704"/>
    </source>
</evidence>
<comment type="similarity">
    <text evidence="1">Belongs to the peptidase M24B family.</text>
</comment>
<dbReference type="RefSeq" id="WP_091719541.1">
    <property type="nucleotide sequence ID" value="NZ_FNHS01000014.1"/>
</dbReference>
<proteinExistence type="inferred from homology"/>
<dbReference type="STRING" id="582672.SAMN05216360_114129"/>
<dbReference type="Pfam" id="PF16189">
    <property type="entry name" value="Creatinase_N_2"/>
    <property type="match status" value="1"/>
</dbReference>
<dbReference type="GO" id="GO:0005737">
    <property type="term" value="C:cytoplasm"/>
    <property type="evidence" value="ECO:0007669"/>
    <property type="project" value="UniProtKB-ARBA"/>
</dbReference>
<dbReference type="PANTHER" id="PTHR43763:SF6">
    <property type="entry name" value="XAA-PRO AMINOPEPTIDASE 1"/>
    <property type="match status" value="1"/>
</dbReference>
<protein>
    <submittedName>
        <fullName evidence="8">Xaa-Pro aminopeptidase</fullName>
    </submittedName>
</protein>
<keyword evidence="3" id="KW-0378">Hydrolase</keyword>
<feature type="domain" description="Peptidase M24 C-terminal" evidence="7">
    <location>
        <begin position="550"/>
        <end position="610"/>
    </location>
</feature>
<dbReference type="Gene3D" id="3.40.350.10">
    <property type="entry name" value="Creatinase/prolidase N-terminal domain"/>
    <property type="match status" value="2"/>
</dbReference>
<dbReference type="InterPro" id="IPR029149">
    <property type="entry name" value="Creatin/AminoP/Spt16_N"/>
</dbReference>
<evidence type="ECO:0000259" key="5">
    <source>
        <dbReference type="Pfam" id="PF00557"/>
    </source>
</evidence>
<dbReference type="CDD" id="cd01085">
    <property type="entry name" value="APP"/>
    <property type="match status" value="1"/>
</dbReference>
<dbReference type="Pfam" id="PF00557">
    <property type="entry name" value="Peptidase_M24"/>
    <property type="match status" value="1"/>
</dbReference>
<feature type="domain" description="Peptidase M24" evidence="5">
    <location>
        <begin position="329"/>
        <end position="540"/>
    </location>
</feature>
<dbReference type="InterPro" id="IPR033740">
    <property type="entry name" value="Pept_M24B"/>
</dbReference>
<name>A0A1H0GKT0_9HYPH</name>
<dbReference type="GO" id="GO:0070006">
    <property type="term" value="F:metalloaminopeptidase activity"/>
    <property type="evidence" value="ECO:0007669"/>
    <property type="project" value="InterPro"/>
</dbReference>
<sequence>MIEPPPSQPRQRFQTFDDLGHRKGPERIEALRSALREVGIDGFVVPRADEHQSEYVPADAERLAWLTGFTGSAGTAVILTESAALVVDGRYTLQAPEQVDTGILTIVPLAETTAEAWIGANLKRDQVLGYDPWLHTPDGLARLERAAAKAGGTLRPVPNLVDAVWAGRPKPPAGPVDRHPDVLAGERVADKLARVRGNLAEAGCDALVISDPHNLAWAFNLRGADIGHTPLALGYAILPREGVARLFLVSPKVDPALRAALDPAAEILPRSELEDGLASLSGARVRLDAATGAVALRERIEAAGGVVDVGKDPITGMKAVKNAAEIAGARAAHRRDGASVVRFLAWLDTAAASGGLTEIAAVEALEDFRAAGGDLRDVSFPTISGSGPNGAIVHYRVTRATDRAVRPGELFLIDSGAQYPDGTTDITRTVAVGEPGAAMRDRFTRVLKGHIAIARAVFPKGTTGAQIDAFARAPLWQAGLDFDHGTGHGVGAFLSVHEGPQRIAKTGTVALEPGMILSNEPGYYAAGAYGIRIENLILVEGRLIDDGERPMLGFETLTLAPYDRRLIQVDLLDPGERAWIDAYHARVREALSPDLDPVARDWLTRATAPLAG</sequence>
<dbReference type="SUPFAM" id="SSF55920">
    <property type="entry name" value="Creatinase/aminopeptidase"/>
    <property type="match status" value="1"/>
</dbReference>
<keyword evidence="8" id="KW-0031">Aminopeptidase</keyword>
<dbReference type="InterPro" id="IPR000587">
    <property type="entry name" value="Creatinase_N"/>
</dbReference>
<dbReference type="PANTHER" id="PTHR43763">
    <property type="entry name" value="XAA-PRO AMINOPEPTIDASE 1"/>
    <property type="match status" value="1"/>
</dbReference>
<dbReference type="AlphaFoldDB" id="A0A1H0GKT0"/>
<accession>A0A1H0GKT0</accession>
<dbReference type="OrthoDB" id="9806388at2"/>
<feature type="region of interest" description="Disordered" evidence="4">
    <location>
        <begin position="1"/>
        <end position="20"/>
    </location>
</feature>
<dbReference type="FunFam" id="3.90.230.10:FF:000009">
    <property type="entry name" value="xaa-Pro aminopeptidase 2"/>
    <property type="match status" value="1"/>
</dbReference>
<reference evidence="9" key="1">
    <citation type="submission" date="2016-10" db="EMBL/GenBank/DDBJ databases">
        <authorList>
            <person name="Varghese N."/>
            <person name="Submissions S."/>
        </authorList>
    </citation>
    <scope>NUCLEOTIDE SEQUENCE [LARGE SCALE GENOMIC DNA]</scope>
    <source>
        <strain evidence="9">BL47</strain>
    </source>
</reference>
<keyword evidence="2" id="KW-0479">Metal-binding</keyword>
<evidence type="ECO:0000313" key="8">
    <source>
        <dbReference type="EMBL" id="SDO07576.1"/>
    </source>
</evidence>
<gene>
    <name evidence="8" type="ORF">SAMN05216360_114129</name>
</gene>
<organism evidence="8 9">
    <name type="scientific">Methylobacterium phyllostachyos</name>
    <dbReference type="NCBI Taxonomy" id="582672"/>
    <lineage>
        <taxon>Bacteria</taxon>
        <taxon>Pseudomonadati</taxon>
        <taxon>Pseudomonadota</taxon>
        <taxon>Alphaproteobacteria</taxon>
        <taxon>Hyphomicrobiales</taxon>
        <taxon>Methylobacteriaceae</taxon>
        <taxon>Methylobacterium</taxon>
    </lineage>
</organism>
<evidence type="ECO:0000256" key="4">
    <source>
        <dbReference type="SAM" id="MobiDB-lite"/>
    </source>
</evidence>
<evidence type="ECO:0000259" key="6">
    <source>
        <dbReference type="Pfam" id="PF01321"/>
    </source>
</evidence>
<dbReference type="Pfam" id="PF16188">
    <property type="entry name" value="Peptidase_M24_C"/>
    <property type="match status" value="1"/>
</dbReference>
<evidence type="ECO:0000256" key="2">
    <source>
        <dbReference type="ARBA" id="ARBA00022723"/>
    </source>
</evidence>
<dbReference type="Proteomes" id="UP000198704">
    <property type="component" value="Unassembled WGS sequence"/>
</dbReference>
<feature type="domain" description="Creatinase N-terminal" evidence="6">
    <location>
        <begin position="27"/>
        <end position="163"/>
    </location>
</feature>
<dbReference type="InterPro" id="IPR000994">
    <property type="entry name" value="Pept_M24"/>
</dbReference>